<feature type="coiled-coil region" evidence="1">
    <location>
        <begin position="16"/>
        <end position="50"/>
    </location>
</feature>
<reference evidence="2 3" key="2">
    <citation type="submission" date="2016-03" db="EMBL/GenBank/DDBJ databases">
        <title>New uncultured bacterium of the family Gallionellaceae from acid mine drainage: description and reconstruction of genome based on metagenomic analysis of microbial community.</title>
        <authorList>
            <person name="Kadnikov V."/>
            <person name="Ivasenko D."/>
            <person name="Beletsky A."/>
            <person name="Mardanov A."/>
            <person name="Danilova E."/>
            <person name="Pimenov N."/>
            <person name="Karnachuk O."/>
            <person name="Ravin N."/>
        </authorList>
    </citation>
    <scope>NUCLEOTIDE SEQUENCE [LARGE SCALE GENOMIC DNA]</scope>
    <source>
        <strain evidence="2">ShG14-8</strain>
    </source>
</reference>
<dbReference type="Proteomes" id="UP000070578">
    <property type="component" value="Unassembled WGS sequence"/>
</dbReference>
<proteinExistence type="predicted"/>
<organism evidence="2 3">
    <name type="scientific">Candidatus Gallionella acididurans</name>
    <dbReference type="NCBI Taxonomy" id="1796491"/>
    <lineage>
        <taxon>Bacteria</taxon>
        <taxon>Pseudomonadati</taxon>
        <taxon>Pseudomonadota</taxon>
        <taxon>Betaproteobacteria</taxon>
        <taxon>Nitrosomonadales</taxon>
        <taxon>Gallionellaceae</taxon>
        <taxon>Gallionella</taxon>
    </lineage>
</organism>
<name>A0A139BQI2_9PROT</name>
<evidence type="ECO:0000313" key="3">
    <source>
        <dbReference type="Proteomes" id="UP000070578"/>
    </source>
</evidence>
<dbReference type="AlphaFoldDB" id="A0A139BQI2"/>
<gene>
    <name evidence="2" type="ORF">AWT59_2904</name>
</gene>
<protein>
    <submittedName>
        <fullName evidence="2">Uncharacterized protein</fullName>
    </submittedName>
</protein>
<evidence type="ECO:0000313" key="2">
    <source>
        <dbReference type="EMBL" id="KXS30975.1"/>
    </source>
</evidence>
<sequence>MEKEKQLDTHALRIVQLEKLKELQSQQKNLKDLQGELERINSKIKKHEKLSEEDTKFIGELGWLSALAVTIASIAASL</sequence>
<reference evidence="2 3" key="1">
    <citation type="submission" date="2016-02" db="EMBL/GenBank/DDBJ databases">
        <authorList>
            <person name="Wen L."/>
            <person name="He K."/>
            <person name="Yang H."/>
        </authorList>
    </citation>
    <scope>NUCLEOTIDE SEQUENCE [LARGE SCALE GENOMIC DNA]</scope>
    <source>
        <strain evidence="2">ShG14-8</strain>
    </source>
</reference>
<comment type="caution">
    <text evidence="2">The sequence shown here is derived from an EMBL/GenBank/DDBJ whole genome shotgun (WGS) entry which is preliminary data.</text>
</comment>
<evidence type="ECO:0000256" key="1">
    <source>
        <dbReference type="SAM" id="Coils"/>
    </source>
</evidence>
<dbReference type="EMBL" id="LSLI01000113">
    <property type="protein sequence ID" value="KXS30975.1"/>
    <property type="molecule type" value="Genomic_DNA"/>
</dbReference>
<keyword evidence="1" id="KW-0175">Coiled coil</keyword>
<accession>A0A139BQI2</accession>